<evidence type="ECO:0000259" key="1">
    <source>
        <dbReference type="Pfam" id="PF21939"/>
    </source>
</evidence>
<gene>
    <name evidence="2" type="ordered locus">XNC1_1201</name>
</gene>
<dbReference type="Pfam" id="PF21939">
    <property type="entry name" value="Gp10_C"/>
    <property type="match status" value="1"/>
</dbReference>
<evidence type="ECO:0000313" key="3">
    <source>
        <dbReference type="Proteomes" id="UP000008075"/>
    </source>
</evidence>
<dbReference type="STRING" id="406817.XNC1_1201"/>
<dbReference type="AlphaFoldDB" id="D3V9N4"/>
<dbReference type="RefSeq" id="WP_013183714.1">
    <property type="nucleotide sequence ID" value="NC_014228.1"/>
</dbReference>
<sequence length="215" mass="23258">MEQAQNALPKSSIVQVTGGSAEQVMSQKAVTDALVNAVSIDMLYPVGIVVWFAQNKNPNVLFPKTQWQYIGENKTVRLATANGLDVLTAGGSDSITLTTPQIPAHNHSFSGSTSSFDYGSKTTNYAGEHFHDSGWGDQDASRYGYYDGTNSNYGSGRSDWDNRKFNTSTDGSHTHSIYIGAHTHTVSGNTENTGSGSPVSIVNMYIKLMGWYRTA</sequence>
<dbReference type="InterPro" id="IPR053827">
    <property type="entry name" value="Gp10_C"/>
</dbReference>
<reference evidence="2 3" key="1">
    <citation type="journal article" date="2011" name="PLoS ONE">
        <title>The entomopathogenic bacterial endosymbionts xenorhabdus and photorhabdus: convergent lifestyles from divergent genomes.</title>
        <authorList>
            <person name="Chaston J.M."/>
            <person name="Suen G."/>
            <person name="Tucker S.L."/>
            <person name="Andersen A.W."/>
            <person name="Bhasin A."/>
            <person name="Bode E."/>
            <person name="Bode H.B."/>
            <person name="Brachmann A.O."/>
            <person name="Cowles C.E."/>
            <person name="Cowles K.N."/>
            <person name="Darby C."/>
            <person name="de Leon L."/>
            <person name="Drace K."/>
            <person name="Du Z."/>
            <person name="Givaudan A."/>
            <person name="Herbert Tran E.E."/>
            <person name="Jewell K.A."/>
            <person name="Knack J.J."/>
            <person name="Krasomil-Osterfeld K.C."/>
            <person name="Kukor R."/>
            <person name="Lanois A."/>
            <person name="Latreille P."/>
            <person name="Leimgruber N.K."/>
            <person name="Lipke C.M."/>
            <person name="Liu R."/>
            <person name="Lu X."/>
            <person name="Martens E.C."/>
            <person name="Marri P.R."/>
            <person name="Medigue C."/>
            <person name="Menard M.L."/>
            <person name="Miller N.M."/>
            <person name="Morales-Soto N."/>
            <person name="Norton S."/>
            <person name="Ogier J.C."/>
            <person name="Orchard S.S."/>
            <person name="Park D."/>
            <person name="Park Y."/>
            <person name="Qurollo B.A."/>
            <person name="Sugar D.R."/>
            <person name="Richards G.R."/>
            <person name="Rouy Z."/>
            <person name="Slominski B."/>
            <person name="Slominski K."/>
            <person name="Snyder H."/>
            <person name="Tjaden B.C."/>
            <person name="van der Hoeven R."/>
            <person name="Welch R.D."/>
            <person name="Wheeler C."/>
            <person name="Xiang B."/>
            <person name="Barbazuk B."/>
            <person name="Gaudriault S."/>
            <person name="Goodner B."/>
            <person name="Slater S.C."/>
            <person name="Forst S."/>
            <person name="Goldman B.S."/>
            <person name="Goodrich-Blair H."/>
        </authorList>
    </citation>
    <scope>NUCLEOTIDE SEQUENCE [LARGE SCALE GENOMIC DNA]</scope>
    <source>
        <strain evidence="3">ATCC 19061 / DSM 3370 / CCUG 14189 / LMG 1036 / NCIMB 9965 / AN6</strain>
    </source>
</reference>
<accession>D3V9N4</accession>
<name>D3V9N4_XENNA</name>
<protein>
    <recommendedName>
        <fullName evidence="1">Baseplate structural protein Gp10 C-terminal domain-containing protein</fullName>
    </recommendedName>
</protein>
<evidence type="ECO:0000313" key="2">
    <source>
        <dbReference type="EMBL" id="CBJ89272.1"/>
    </source>
</evidence>
<dbReference type="EMBL" id="FN667742">
    <property type="protein sequence ID" value="CBJ89272.1"/>
    <property type="molecule type" value="Genomic_DNA"/>
</dbReference>
<dbReference type="Proteomes" id="UP000008075">
    <property type="component" value="Chromosome"/>
</dbReference>
<organism evidence="2 3">
    <name type="scientific">Xenorhabdus nematophila (strain ATCC 19061 / DSM 3370 / CCUG 14189 / LMG 1036 / NCIMB 9965 / AN6)</name>
    <dbReference type="NCBI Taxonomy" id="406817"/>
    <lineage>
        <taxon>Bacteria</taxon>
        <taxon>Pseudomonadati</taxon>
        <taxon>Pseudomonadota</taxon>
        <taxon>Gammaproteobacteria</taxon>
        <taxon>Enterobacterales</taxon>
        <taxon>Morganellaceae</taxon>
        <taxon>Xenorhabdus</taxon>
    </lineage>
</organism>
<dbReference type="eggNOG" id="COG4675">
    <property type="taxonomic scope" value="Bacteria"/>
</dbReference>
<dbReference type="KEGG" id="xne:XNC1_1201"/>
<keyword evidence="3" id="KW-1185">Reference proteome</keyword>
<dbReference type="GeneID" id="24902251"/>
<proteinExistence type="predicted"/>
<feature type="domain" description="Baseplate structural protein Gp10 C-terminal" evidence="1">
    <location>
        <begin position="40"/>
        <end position="214"/>
    </location>
</feature>
<dbReference type="HOGENOM" id="CLU_079083_0_0_6"/>